<keyword evidence="3" id="KW-0732">Signal</keyword>
<feature type="region of interest" description="Disordered" evidence="2">
    <location>
        <begin position="35"/>
        <end position="103"/>
    </location>
</feature>
<sequence length="303" mass="34905">MKFLTALVLLMVSAVLGGSLKSLFAEIEEDLKENMFREEKDDQPDEDWGDKKDWGEMKGWGDKKSWDDLKGWGDKKSWRDHKSRGWENRRQDRDDDSDSKESDKELVSDFRRYVRMQAMKEAEEKEAKAEVYRQMERVQMKKYLSEKMEELTENFEAQRMKFVFQTTVHFLSLCQGGSNAKEMLEELDDGQLGDKMVITLYDASSGNETSSGNDTVSGNETLSGNDTMNNNGTVPDDTNTMFDGTHLKWFAEMEKEAKIKYLLHGYMMSMCAAAQRMTGEIQMLELQIDNCRKNVGPCGDLMP</sequence>
<evidence type="ECO:0000256" key="3">
    <source>
        <dbReference type="SAM" id="SignalP"/>
    </source>
</evidence>
<keyword evidence="4" id="KW-1185">Reference proteome</keyword>
<evidence type="ECO:0000256" key="1">
    <source>
        <dbReference type="SAM" id="Coils"/>
    </source>
</evidence>
<feature type="compositionally biased region" description="Basic and acidic residues" evidence="2">
    <location>
        <begin position="83"/>
        <end position="103"/>
    </location>
</feature>
<feature type="compositionally biased region" description="Basic and acidic residues" evidence="2">
    <location>
        <begin position="49"/>
        <end position="77"/>
    </location>
</feature>
<feature type="signal peptide" evidence="3">
    <location>
        <begin position="1"/>
        <end position="17"/>
    </location>
</feature>
<evidence type="ECO:0000313" key="5">
    <source>
        <dbReference type="RefSeq" id="XP_055864178.1"/>
    </source>
</evidence>
<evidence type="ECO:0000256" key="2">
    <source>
        <dbReference type="SAM" id="MobiDB-lite"/>
    </source>
</evidence>
<dbReference type="RefSeq" id="XP_055864178.1">
    <property type="nucleotide sequence ID" value="XM_056008203.1"/>
</dbReference>
<protein>
    <submittedName>
        <fullName evidence="5">Uncharacterized protein LOC106075298 isoform X1</fullName>
    </submittedName>
</protein>
<evidence type="ECO:0000313" key="4">
    <source>
        <dbReference type="Proteomes" id="UP001165740"/>
    </source>
</evidence>
<organism evidence="4 5">
    <name type="scientific">Biomphalaria glabrata</name>
    <name type="common">Bloodfluke planorb</name>
    <name type="synonym">Freshwater snail</name>
    <dbReference type="NCBI Taxonomy" id="6526"/>
    <lineage>
        <taxon>Eukaryota</taxon>
        <taxon>Metazoa</taxon>
        <taxon>Spiralia</taxon>
        <taxon>Lophotrochozoa</taxon>
        <taxon>Mollusca</taxon>
        <taxon>Gastropoda</taxon>
        <taxon>Heterobranchia</taxon>
        <taxon>Euthyneura</taxon>
        <taxon>Panpulmonata</taxon>
        <taxon>Hygrophila</taxon>
        <taxon>Lymnaeoidea</taxon>
        <taxon>Planorbidae</taxon>
        <taxon>Biomphalaria</taxon>
    </lineage>
</organism>
<gene>
    <name evidence="5" type="primary">LOC106075298</name>
</gene>
<feature type="chain" id="PRO_5040915030" evidence="3">
    <location>
        <begin position="18"/>
        <end position="303"/>
    </location>
</feature>
<dbReference type="Proteomes" id="UP001165740">
    <property type="component" value="Chromosome 13"/>
</dbReference>
<feature type="region of interest" description="Disordered" evidence="2">
    <location>
        <begin position="204"/>
        <end position="238"/>
    </location>
</feature>
<dbReference type="GeneID" id="106075298"/>
<name>A0A9W2YN17_BIOGL</name>
<reference evidence="5" key="1">
    <citation type="submission" date="2025-08" db="UniProtKB">
        <authorList>
            <consortium name="RefSeq"/>
        </authorList>
    </citation>
    <scope>IDENTIFICATION</scope>
</reference>
<dbReference type="AlphaFoldDB" id="A0A9W2YN17"/>
<accession>A0A9W2YN17</accession>
<keyword evidence="1" id="KW-0175">Coiled coil</keyword>
<proteinExistence type="predicted"/>
<dbReference type="OrthoDB" id="10336475at2759"/>
<feature type="coiled-coil region" evidence="1">
    <location>
        <begin position="115"/>
        <end position="161"/>
    </location>
</feature>